<name>A0A9P4LXK1_9PEZI</name>
<gene>
    <name evidence="1" type="ORF">K490DRAFT_61994</name>
</gene>
<evidence type="ECO:0000313" key="2">
    <source>
        <dbReference type="Proteomes" id="UP000799776"/>
    </source>
</evidence>
<organism evidence="1 2">
    <name type="scientific">Saccharata proteae CBS 121410</name>
    <dbReference type="NCBI Taxonomy" id="1314787"/>
    <lineage>
        <taxon>Eukaryota</taxon>
        <taxon>Fungi</taxon>
        <taxon>Dikarya</taxon>
        <taxon>Ascomycota</taxon>
        <taxon>Pezizomycotina</taxon>
        <taxon>Dothideomycetes</taxon>
        <taxon>Dothideomycetes incertae sedis</taxon>
        <taxon>Botryosphaeriales</taxon>
        <taxon>Saccharataceae</taxon>
        <taxon>Saccharata</taxon>
    </lineage>
</organism>
<evidence type="ECO:0000313" key="1">
    <source>
        <dbReference type="EMBL" id="KAF2090671.1"/>
    </source>
</evidence>
<protein>
    <submittedName>
        <fullName evidence="1">Uncharacterized protein</fullName>
    </submittedName>
</protein>
<sequence>MLKEAGATELELASKLDKALGFEELRLATRPEGSDTTPVGSDKDARKLLASMLLINELKPPGLVALSPDTREARFAGADTETGAAVVSLANRELN</sequence>
<proteinExistence type="predicted"/>
<accession>A0A9P4LXK1</accession>
<dbReference type="EMBL" id="ML978712">
    <property type="protein sequence ID" value="KAF2090671.1"/>
    <property type="molecule type" value="Genomic_DNA"/>
</dbReference>
<comment type="caution">
    <text evidence="1">The sequence shown here is derived from an EMBL/GenBank/DDBJ whole genome shotgun (WGS) entry which is preliminary data.</text>
</comment>
<dbReference type="Proteomes" id="UP000799776">
    <property type="component" value="Unassembled WGS sequence"/>
</dbReference>
<keyword evidence="2" id="KW-1185">Reference proteome</keyword>
<reference evidence="1" key="1">
    <citation type="journal article" date="2020" name="Stud. Mycol.">
        <title>101 Dothideomycetes genomes: a test case for predicting lifestyles and emergence of pathogens.</title>
        <authorList>
            <person name="Haridas S."/>
            <person name="Albert R."/>
            <person name="Binder M."/>
            <person name="Bloem J."/>
            <person name="Labutti K."/>
            <person name="Salamov A."/>
            <person name="Andreopoulos B."/>
            <person name="Baker S."/>
            <person name="Barry K."/>
            <person name="Bills G."/>
            <person name="Bluhm B."/>
            <person name="Cannon C."/>
            <person name="Castanera R."/>
            <person name="Culley D."/>
            <person name="Daum C."/>
            <person name="Ezra D."/>
            <person name="Gonzalez J."/>
            <person name="Henrissat B."/>
            <person name="Kuo A."/>
            <person name="Liang C."/>
            <person name="Lipzen A."/>
            <person name="Lutzoni F."/>
            <person name="Magnuson J."/>
            <person name="Mondo S."/>
            <person name="Nolan M."/>
            <person name="Ohm R."/>
            <person name="Pangilinan J."/>
            <person name="Park H.-J."/>
            <person name="Ramirez L."/>
            <person name="Alfaro M."/>
            <person name="Sun H."/>
            <person name="Tritt A."/>
            <person name="Yoshinaga Y."/>
            <person name="Zwiers L.-H."/>
            <person name="Turgeon B."/>
            <person name="Goodwin S."/>
            <person name="Spatafora J."/>
            <person name="Crous P."/>
            <person name="Grigoriev I."/>
        </authorList>
    </citation>
    <scope>NUCLEOTIDE SEQUENCE</scope>
    <source>
        <strain evidence="1">CBS 121410</strain>
    </source>
</reference>
<dbReference type="AlphaFoldDB" id="A0A9P4LXK1"/>